<keyword evidence="1" id="KW-0479">Metal-binding</keyword>
<dbReference type="InterPro" id="IPR001245">
    <property type="entry name" value="Ser-Thr/Tyr_kinase_cat_dom"/>
</dbReference>
<dbReference type="AlphaFoldDB" id="A0A9Q0R4K3"/>
<dbReference type="PROSITE" id="PS50011">
    <property type="entry name" value="PROTEIN_KINASE_DOM"/>
    <property type="match status" value="1"/>
</dbReference>
<dbReference type="PANTHER" id="PTHR44329">
    <property type="entry name" value="SERINE/THREONINE-PROTEIN KINASE TNNI3K-RELATED"/>
    <property type="match status" value="1"/>
</dbReference>
<keyword evidence="1" id="KW-0863">Zinc-finger</keyword>
<dbReference type="GO" id="GO:0005524">
    <property type="term" value="F:ATP binding"/>
    <property type="evidence" value="ECO:0007669"/>
    <property type="project" value="InterPro"/>
</dbReference>
<accession>A0A9Q0R4K3</accession>
<dbReference type="InterPro" id="IPR001841">
    <property type="entry name" value="Znf_RING"/>
</dbReference>
<evidence type="ECO:0000313" key="6">
    <source>
        <dbReference type="Proteomes" id="UP001149090"/>
    </source>
</evidence>
<keyword evidence="1" id="KW-0862">Zinc</keyword>
<reference evidence="5" key="1">
    <citation type="submission" date="2022-10" db="EMBL/GenBank/DDBJ databases">
        <title>Novel sulphate-reducing endosymbionts in the free-living metamonad Anaeramoeba.</title>
        <authorList>
            <person name="Jerlstrom-Hultqvist J."/>
            <person name="Cepicka I."/>
            <person name="Gallot-Lavallee L."/>
            <person name="Salas-Leiva D."/>
            <person name="Curtis B.A."/>
            <person name="Zahonova K."/>
            <person name="Pipaliya S."/>
            <person name="Dacks J."/>
            <person name="Roger A.J."/>
        </authorList>
    </citation>
    <scope>NUCLEOTIDE SEQUENCE</scope>
    <source>
        <strain evidence="5">BMAN</strain>
    </source>
</reference>
<dbReference type="Proteomes" id="UP001149090">
    <property type="component" value="Unassembled WGS sequence"/>
</dbReference>
<dbReference type="GO" id="GO:0004674">
    <property type="term" value="F:protein serine/threonine kinase activity"/>
    <property type="evidence" value="ECO:0007669"/>
    <property type="project" value="TreeGrafter"/>
</dbReference>
<evidence type="ECO:0000259" key="4">
    <source>
        <dbReference type="PROSITE" id="PS50089"/>
    </source>
</evidence>
<dbReference type="InterPro" id="IPR011009">
    <property type="entry name" value="Kinase-like_dom_sf"/>
</dbReference>
<dbReference type="Gene3D" id="1.10.510.10">
    <property type="entry name" value="Transferase(Phosphotransferase) domain 1"/>
    <property type="match status" value="1"/>
</dbReference>
<dbReference type="EMBL" id="JAPDFW010000147">
    <property type="protein sequence ID" value="KAJ5066238.1"/>
    <property type="molecule type" value="Genomic_DNA"/>
</dbReference>
<dbReference type="Gene3D" id="3.30.40.10">
    <property type="entry name" value="Zinc/RING finger domain, C3HC4 (zinc finger)"/>
    <property type="match status" value="1"/>
</dbReference>
<dbReference type="SMART" id="SM00220">
    <property type="entry name" value="S_TKc"/>
    <property type="match status" value="1"/>
</dbReference>
<dbReference type="InterPro" id="IPR013083">
    <property type="entry name" value="Znf_RING/FYVE/PHD"/>
</dbReference>
<dbReference type="InterPro" id="IPR008271">
    <property type="entry name" value="Ser/Thr_kinase_AS"/>
</dbReference>
<dbReference type="InterPro" id="IPR000719">
    <property type="entry name" value="Prot_kinase_dom"/>
</dbReference>
<gene>
    <name evidence="5" type="ORF">M0811_03571</name>
</gene>
<feature type="domain" description="Protein kinase" evidence="3">
    <location>
        <begin position="85"/>
        <end position="331"/>
    </location>
</feature>
<dbReference type="PROSITE" id="PS00108">
    <property type="entry name" value="PROTEIN_KINASE_ST"/>
    <property type="match status" value="1"/>
</dbReference>
<dbReference type="Gene3D" id="3.30.200.20">
    <property type="entry name" value="Phosphorylase Kinase, domain 1"/>
    <property type="match status" value="1"/>
</dbReference>
<feature type="domain" description="RING-type" evidence="4">
    <location>
        <begin position="8"/>
        <end position="45"/>
    </location>
</feature>
<dbReference type="OrthoDB" id="122279at2759"/>
<keyword evidence="6" id="KW-1185">Reference proteome</keyword>
<feature type="compositionally biased region" description="Basic and acidic residues" evidence="2">
    <location>
        <begin position="335"/>
        <end position="344"/>
    </location>
</feature>
<dbReference type="InterPro" id="IPR051681">
    <property type="entry name" value="Ser/Thr_Kinases-Pseudokinases"/>
</dbReference>
<dbReference type="GO" id="GO:0008270">
    <property type="term" value="F:zinc ion binding"/>
    <property type="evidence" value="ECO:0007669"/>
    <property type="project" value="UniProtKB-KW"/>
</dbReference>
<dbReference type="SUPFAM" id="SSF56112">
    <property type="entry name" value="Protein kinase-like (PK-like)"/>
    <property type="match status" value="1"/>
</dbReference>
<organism evidence="5 6">
    <name type="scientific">Anaeramoeba ignava</name>
    <name type="common">Anaerobic marine amoeba</name>
    <dbReference type="NCBI Taxonomy" id="1746090"/>
    <lineage>
        <taxon>Eukaryota</taxon>
        <taxon>Metamonada</taxon>
        <taxon>Anaeramoebidae</taxon>
        <taxon>Anaeramoeba</taxon>
    </lineage>
</organism>
<evidence type="ECO:0000256" key="2">
    <source>
        <dbReference type="SAM" id="MobiDB-lite"/>
    </source>
</evidence>
<evidence type="ECO:0000259" key="3">
    <source>
        <dbReference type="PROSITE" id="PS50011"/>
    </source>
</evidence>
<dbReference type="Pfam" id="PF07714">
    <property type="entry name" value="PK_Tyr_Ser-Thr"/>
    <property type="match status" value="1"/>
</dbReference>
<protein>
    <submittedName>
        <fullName evidence="5">Palmitoyltransferase</fullName>
    </submittedName>
</protein>
<proteinExistence type="predicted"/>
<dbReference type="PROSITE" id="PS50089">
    <property type="entry name" value="ZF_RING_2"/>
    <property type="match status" value="1"/>
</dbReference>
<feature type="region of interest" description="Disordered" evidence="2">
    <location>
        <begin position="335"/>
        <end position="365"/>
    </location>
</feature>
<evidence type="ECO:0000313" key="5">
    <source>
        <dbReference type="EMBL" id="KAJ5066238.1"/>
    </source>
</evidence>
<name>A0A9Q0R4K3_ANAIG</name>
<evidence type="ECO:0000256" key="1">
    <source>
        <dbReference type="PROSITE-ProRule" id="PRU00175"/>
    </source>
</evidence>
<dbReference type="SUPFAM" id="SSF57850">
    <property type="entry name" value="RING/U-box"/>
    <property type="match status" value="1"/>
</dbReference>
<sequence length="408" mass="48108">MEVKTTICPICFQKFSQERKPMIICEEHHSICESCFNTLNKCPFCANSLTNFKPIQNLDLLKSIDQEDTNSNLSQIPIIPLDQLEIEKEPFSSGISTDNFRATWKKKQVIIKKTRIQIDSNSQKQFENELNLIGKLKHPNILPIYGITKFENRFCIVMKYAEQGNLLDKIPNLQFQEKIDLSLQIIEGLRFLHSNSIIHGDLKLKNILISKNKPKISDFGMSQLREKTTENLGITFYSNYLAPEFLKQEKFSDTSCDIFSLSIILFEIFSSKRYFHKKNRRKAFIKMMNEKRPYFPNNFPKDLSKFIKKGWKKNPQERSTLIQFIQCLEKMKNSNQPEKRKELEQTNQQPNEKEKEKEKKKKSKSNVIHQINNIFRIEKIFFWINLLSINTNNSLKNSYSIKIKKNQQ</sequence>
<comment type="caution">
    <text evidence="5">The sequence shown here is derived from an EMBL/GenBank/DDBJ whole genome shotgun (WGS) entry which is preliminary data.</text>
</comment>